<dbReference type="PANTHER" id="PTHR34220:SF7">
    <property type="entry name" value="SENSOR HISTIDINE KINASE YPDA"/>
    <property type="match status" value="1"/>
</dbReference>
<comment type="caution">
    <text evidence="3">The sequence shown here is derived from an EMBL/GenBank/DDBJ whole genome shotgun (WGS) entry which is preliminary data.</text>
</comment>
<evidence type="ECO:0000313" key="4">
    <source>
        <dbReference type="Proteomes" id="UP000028007"/>
    </source>
</evidence>
<dbReference type="AlphaFoldDB" id="A0A081PFU2"/>
<feature type="transmembrane region" description="Helical" evidence="1">
    <location>
        <begin position="75"/>
        <end position="94"/>
    </location>
</feature>
<dbReference type="OrthoDB" id="9792992at2"/>
<reference evidence="3 4" key="1">
    <citation type="journal article" date="1992" name="Int. J. Syst. Bacteriol.">
        <title>Sphingobacterium antarcticus sp. nov. a Psychrotrophic Bacterium from the Soils of Schirmacher Oasis, Antarctica.</title>
        <authorList>
            <person name="Shivaji S."/>
            <person name="Ray M.K."/>
            <person name="Rao N.S."/>
            <person name="Saiserr L."/>
            <person name="Jagannadham M.V."/>
            <person name="Kumar G.S."/>
            <person name="Reddy G."/>
            <person name="Bhargava P.M."/>
        </authorList>
    </citation>
    <scope>NUCLEOTIDE SEQUENCE [LARGE SCALE GENOMIC DNA]</scope>
    <source>
        <strain evidence="3 4">4BY</strain>
    </source>
</reference>
<dbReference type="PANTHER" id="PTHR34220">
    <property type="entry name" value="SENSOR HISTIDINE KINASE YPDA"/>
    <property type="match status" value="1"/>
</dbReference>
<feature type="transmembrane region" description="Helical" evidence="1">
    <location>
        <begin position="12"/>
        <end position="33"/>
    </location>
</feature>
<keyword evidence="1" id="KW-0812">Transmembrane</keyword>
<dbReference type="GO" id="GO:0000155">
    <property type="term" value="F:phosphorelay sensor kinase activity"/>
    <property type="evidence" value="ECO:0007669"/>
    <property type="project" value="InterPro"/>
</dbReference>
<feature type="transmembrane region" description="Helical" evidence="1">
    <location>
        <begin position="45"/>
        <end position="63"/>
    </location>
</feature>
<dbReference type="InterPro" id="IPR036890">
    <property type="entry name" value="HATPase_C_sf"/>
</dbReference>
<feature type="domain" description="Signal transduction histidine kinase internal region" evidence="2">
    <location>
        <begin position="165"/>
        <end position="240"/>
    </location>
</feature>
<organism evidence="3 4">
    <name type="scientific">Pedobacter antarcticus 4BY</name>
    <dbReference type="NCBI Taxonomy" id="1358423"/>
    <lineage>
        <taxon>Bacteria</taxon>
        <taxon>Pseudomonadati</taxon>
        <taxon>Bacteroidota</taxon>
        <taxon>Sphingobacteriia</taxon>
        <taxon>Sphingobacteriales</taxon>
        <taxon>Sphingobacteriaceae</taxon>
        <taxon>Pedobacter</taxon>
    </lineage>
</organism>
<feature type="transmembrane region" description="Helical" evidence="1">
    <location>
        <begin position="125"/>
        <end position="143"/>
    </location>
</feature>
<evidence type="ECO:0000256" key="1">
    <source>
        <dbReference type="SAM" id="Phobius"/>
    </source>
</evidence>
<name>A0A081PFU2_9SPHI</name>
<accession>A0A081PFU2</accession>
<dbReference type="Pfam" id="PF06580">
    <property type="entry name" value="His_kinase"/>
    <property type="match status" value="1"/>
</dbReference>
<keyword evidence="4" id="KW-1185">Reference proteome</keyword>
<sequence>MSIADKGIMRKLPSIHYFIGVAGLALMFFPLTWPLKLPQEFWVKQILIYLVWAGLFYANFFYFTPKLLYRHKIGFFVILVIFTLFAVVFFSNWVDSLLGLPQAMEKLFSSIGHKPSNKDDHTGNYINIITAMVVYGISTVISLSKKMQTDQLAFQVTEREKIISELSFLKAQINPHFFFNTLHTIYALADSNTGTAKDAIYTLSHMMRYVIYDTKNDLTNLNNEIKFAEDYITLMKLRLAGDVQIIFEKQANMKNYDVAPMLLLPFIENAFKHGISTLHPSYVYIDISQSEQTTIIEIKNSVFEKRKHLEESNGIGIVNTKRRLDLLYPGKYTLNAENNITTKEYTVTLTLDFK</sequence>
<evidence type="ECO:0000259" key="2">
    <source>
        <dbReference type="Pfam" id="PF06580"/>
    </source>
</evidence>
<dbReference type="InterPro" id="IPR050640">
    <property type="entry name" value="Bact_2-comp_sensor_kinase"/>
</dbReference>
<dbReference type="SUPFAM" id="SSF55874">
    <property type="entry name" value="ATPase domain of HSP90 chaperone/DNA topoisomerase II/histidine kinase"/>
    <property type="match status" value="1"/>
</dbReference>
<keyword evidence="1" id="KW-1133">Transmembrane helix</keyword>
<dbReference type="eggNOG" id="COG2972">
    <property type="taxonomic scope" value="Bacteria"/>
</dbReference>
<dbReference type="GO" id="GO:0016020">
    <property type="term" value="C:membrane"/>
    <property type="evidence" value="ECO:0007669"/>
    <property type="project" value="InterPro"/>
</dbReference>
<proteinExistence type="predicted"/>
<protein>
    <recommendedName>
        <fullName evidence="2">Signal transduction histidine kinase internal region domain-containing protein</fullName>
    </recommendedName>
</protein>
<evidence type="ECO:0000313" key="3">
    <source>
        <dbReference type="EMBL" id="KEQ29565.1"/>
    </source>
</evidence>
<dbReference type="Proteomes" id="UP000028007">
    <property type="component" value="Unassembled WGS sequence"/>
</dbReference>
<dbReference type="Gene3D" id="3.30.565.10">
    <property type="entry name" value="Histidine kinase-like ATPase, C-terminal domain"/>
    <property type="match status" value="1"/>
</dbReference>
<dbReference type="RefSeq" id="WP_051759987.1">
    <property type="nucleotide sequence ID" value="NZ_JNFF01000072.1"/>
</dbReference>
<gene>
    <name evidence="3" type="ORF">N180_04185</name>
</gene>
<keyword evidence="1" id="KW-0472">Membrane</keyword>
<dbReference type="EMBL" id="JNFF01000072">
    <property type="protein sequence ID" value="KEQ29565.1"/>
    <property type="molecule type" value="Genomic_DNA"/>
</dbReference>
<dbReference type="InterPro" id="IPR010559">
    <property type="entry name" value="Sig_transdc_His_kin_internal"/>
</dbReference>